<evidence type="ECO:0000313" key="3">
    <source>
        <dbReference type="Proteomes" id="UP001142489"/>
    </source>
</evidence>
<reference evidence="2" key="1">
    <citation type="journal article" date="2023" name="DNA Res.">
        <title>Chromosome-level genome assembly of Phrynocephalus forsythii using third-generation DNA sequencing and Hi-C analysis.</title>
        <authorList>
            <person name="Qi Y."/>
            <person name="Zhao W."/>
            <person name="Zhao Y."/>
            <person name="Niu C."/>
            <person name="Cao S."/>
            <person name="Zhang Y."/>
        </authorList>
    </citation>
    <scope>NUCLEOTIDE SEQUENCE</scope>
    <source>
        <tissue evidence="2">Muscle</tissue>
    </source>
</reference>
<dbReference type="EMBL" id="JAPFRF010000017">
    <property type="protein sequence ID" value="KAJ7308831.1"/>
    <property type="molecule type" value="Genomic_DNA"/>
</dbReference>
<evidence type="ECO:0000256" key="1">
    <source>
        <dbReference type="SAM" id="MobiDB-lite"/>
    </source>
</evidence>
<feature type="compositionally biased region" description="Basic and acidic residues" evidence="1">
    <location>
        <begin position="191"/>
        <end position="230"/>
    </location>
</feature>
<protein>
    <submittedName>
        <fullName evidence="2">Uncharacterized protein</fullName>
    </submittedName>
</protein>
<comment type="caution">
    <text evidence="2">The sequence shown here is derived from an EMBL/GenBank/DDBJ whole genome shotgun (WGS) entry which is preliminary data.</text>
</comment>
<proteinExistence type="predicted"/>
<dbReference type="AlphaFoldDB" id="A0A9Q1ASK7"/>
<feature type="region of interest" description="Disordered" evidence="1">
    <location>
        <begin position="186"/>
        <end position="245"/>
    </location>
</feature>
<feature type="region of interest" description="Disordered" evidence="1">
    <location>
        <begin position="1"/>
        <end position="104"/>
    </location>
</feature>
<sequence length="245" mass="26528">MVQAEWTMEVKHMAKKTASGQLRFPPPCQPGEWTSSSSESETDGGPAEEPSGLSQSDSEAGSQPERGPEEVRQLTSGGEGESDPGMEPMRFRGSQSQRKSIPRFATEVTLTGHGVTSHKSVSLSATTEDLCTGQKREDLVHSPLSSLNESEEFFTPDSEFFLGSSAPHDLSRQESPTVGEDLEVTQSLWGPEEHLEMSQGGRGEKERPMGALKGGERIPQEGEVRAHRPEGPGTGCVDHGCQHWN</sequence>
<name>A0A9Q1ASK7_9SAUR</name>
<dbReference type="Proteomes" id="UP001142489">
    <property type="component" value="Unassembled WGS sequence"/>
</dbReference>
<organism evidence="2 3">
    <name type="scientific">Phrynocephalus forsythii</name>
    <dbReference type="NCBI Taxonomy" id="171643"/>
    <lineage>
        <taxon>Eukaryota</taxon>
        <taxon>Metazoa</taxon>
        <taxon>Chordata</taxon>
        <taxon>Craniata</taxon>
        <taxon>Vertebrata</taxon>
        <taxon>Euteleostomi</taxon>
        <taxon>Lepidosauria</taxon>
        <taxon>Squamata</taxon>
        <taxon>Bifurcata</taxon>
        <taxon>Unidentata</taxon>
        <taxon>Episquamata</taxon>
        <taxon>Toxicofera</taxon>
        <taxon>Iguania</taxon>
        <taxon>Acrodonta</taxon>
        <taxon>Agamidae</taxon>
        <taxon>Agaminae</taxon>
        <taxon>Phrynocephalus</taxon>
    </lineage>
</organism>
<gene>
    <name evidence="2" type="ORF">JRQ81_008101</name>
</gene>
<keyword evidence="3" id="KW-1185">Reference proteome</keyword>
<accession>A0A9Q1ASK7</accession>
<evidence type="ECO:0000313" key="2">
    <source>
        <dbReference type="EMBL" id="KAJ7308831.1"/>
    </source>
</evidence>
<feature type="compositionally biased region" description="Polar residues" evidence="1">
    <location>
        <begin position="52"/>
        <end position="61"/>
    </location>
</feature>